<proteinExistence type="predicted"/>
<dbReference type="InterPro" id="IPR028098">
    <property type="entry name" value="Glyco_trans_4-like_N"/>
</dbReference>
<dbReference type="InterPro" id="IPR001296">
    <property type="entry name" value="Glyco_trans_1"/>
</dbReference>
<dbReference type="SUPFAM" id="SSF53756">
    <property type="entry name" value="UDP-Glycosyltransferase/glycogen phosphorylase"/>
    <property type="match status" value="1"/>
</dbReference>
<gene>
    <name evidence="4" type="ORF">A3I41_01610</name>
</gene>
<name>A0A1F7V6Y3_9BACT</name>
<dbReference type="EMBL" id="MGEQ01000010">
    <property type="protein sequence ID" value="OGL86240.1"/>
    <property type="molecule type" value="Genomic_DNA"/>
</dbReference>
<evidence type="ECO:0008006" key="6">
    <source>
        <dbReference type="Google" id="ProtNLM"/>
    </source>
</evidence>
<dbReference type="PANTHER" id="PTHR46401">
    <property type="entry name" value="GLYCOSYLTRANSFERASE WBBK-RELATED"/>
    <property type="match status" value="1"/>
</dbReference>
<dbReference type="PANTHER" id="PTHR46401:SF2">
    <property type="entry name" value="GLYCOSYLTRANSFERASE WBBK-RELATED"/>
    <property type="match status" value="1"/>
</dbReference>
<evidence type="ECO:0000259" key="3">
    <source>
        <dbReference type="Pfam" id="PF13439"/>
    </source>
</evidence>
<dbReference type="CDD" id="cd03809">
    <property type="entry name" value="GT4_MtfB-like"/>
    <property type="match status" value="1"/>
</dbReference>
<evidence type="ECO:0000313" key="4">
    <source>
        <dbReference type="EMBL" id="OGL86240.1"/>
    </source>
</evidence>
<dbReference type="Pfam" id="PF13439">
    <property type="entry name" value="Glyco_transf_4"/>
    <property type="match status" value="1"/>
</dbReference>
<evidence type="ECO:0000313" key="5">
    <source>
        <dbReference type="Proteomes" id="UP000176593"/>
    </source>
</evidence>
<accession>A0A1F7V6Y3</accession>
<sequence>MRILVDCRHLNTTEQSGVGEYTIQLLGALFELQSSAASGDTTHNREHEYVLLTTGRETPELLAIFRARTSPSFVFPSFVKHTHVPIANKFLNVKLLLMKQPTLNWLVKDEIDLVFLPNINITVLPTTIPTVLTVHDVSWKFFPEFFSHKMRAWHHLLDAHKLIGRAHAIITPSTTTKNDVARVFHKSPDEITTIPHGVASNFHPKMEAHDHGVRSKLKLPRRYALFVGTIEPRKNVLSIIEGMKRYREMTHDDLHLVLVGKWGWKSHSIRRRLWKRDTQGWVHNLEYINPRDLPAVYRSASVFLWPSFYEGFGLPILEAMACGVPVITSNISSMPEVTGTSALHVDPFNIQDIADALKGVIPLQPLHEQLKKGGLERAAEFTWEKAAEQTLEVFKKSTN</sequence>
<dbReference type="AlphaFoldDB" id="A0A1F7V6Y3"/>
<evidence type="ECO:0000259" key="2">
    <source>
        <dbReference type="Pfam" id="PF00534"/>
    </source>
</evidence>
<feature type="domain" description="Glycosyl transferase family 1" evidence="2">
    <location>
        <begin position="218"/>
        <end position="374"/>
    </location>
</feature>
<organism evidence="4 5">
    <name type="scientific">Candidatus Uhrbacteria bacterium RIFCSPLOWO2_02_FULL_48_18</name>
    <dbReference type="NCBI Taxonomy" id="1802408"/>
    <lineage>
        <taxon>Bacteria</taxon>
        <taxon>Candidatus Uhriibacteriota</taxon>
    </lineage>
</organism>
<dbReference type="FunFam" id="3.40.50.2000:FF:000119">
    <property type="entry name" value="Glycosyl transferase group 1"/>
    <property type="match status" value="1"/>
</dbReference>
<dbReference type="Pfam" id="PF00534">
    <property type="entry name" value="Glycos_transf_1"/>
    <property type="match status" value="1"/>
</dbReference>
<feature type="domain" description="Glycosyltransferase subfamily 4-like N-terminal" evidence="3">
    <location>
        <begin position="44"/>
        <end position="198"/>
    </location>
</feature>
<keyword evidence="1" id="KW-0808">Transferase</keyword>
<dbReference type="Gene3D" id="3.40.50.2000">
    <property type="entry name" value="Glycogen Phosphorylase B"/>
    <property type="match status" value="2"/>
</dbReference>
<reference evidence="4 5" key="1">
    <citation type="journal article" date="2016" name="Nat. Commun.">
        <title>Thousands of microbial genomes shed light on interconnected biogeochemical processes in an aquifer system.</title>
        <authorList>
            <person name="Anantharaman K."/>
            <person name="Brown C.T."/>
            <person name="Hug L.A."/>
            <person name="Sharon I."/>
            <person name="Castelle C.J."/>
            <person name="Probst A.J."/>
            <person name="Thomas B.C."/>
            <person name="Singh A."/>
            <person name="Wilkins M.J."/>
            <person name="Karaoz U."/>
            <person name="Brodie E.L."/>
            <person name="Williams K.H."/>
            <person name="Hubbard S.S."/>
            <person name="Banfield J.F."/>
        </authorList>
    </citation>
    <scope>NUCLEOTIDE SEQUENCE [LARGE SCALE GENOMIC DNA]</scope>
</reference>
<evidence type="ECO:0000256" key="1">
    <source>
        <dbReference type="ARBA" id="ARBA00022679"/>
    </source>
</evidence>
<dbReference type="GO" id="GO:0016757">
    <property type="term" value="F:glycosyltransferase activity"/>
    <property type="evidence" value="ECO:0007669"/>
    <property type="project" value="InterPro"/>
</dbReference>
<comment type="caution">
    <text evidence="4">The sequence shown here is derived from an EMBL/GenBank/DDBJ whole genome shotgun (WGS) entry which is preliminary data.</text>
</comment>
<protein>
    <recommendedName>
        <fullName evidence="6">Glycosyl transferase family 1 domain-containing protein</fullName>
    </recommendedName>
</protein>
<dbReference type="Proteomes" id="UP000176593">
    <property type="component" value="Unassembled WGS sequence"/>
</dbReference>